<dbReference type="AlphaFoldDB" id="A0A1M6NZR3"/>
<evidence type="ECO:0000313" key="3">
    <source>
        <dbReference type="EMBL" id="SHK01205.1"/>
    </source>
</evidence>
<keyword evidence="4" id="KW-1185">Reference proteome</keyword>
<evidence type="ECO:0000313" key="4">
    <source>
        <dbReference type="Proteomes" id="UP000184452"/>
    </source>
</evidence>
<evidence type="ECO:0000256" key="1">
    <source>
        <dbReference type="SAM" id="MobiDB-lite"/>
    </source>
</evidence>
<proteinExistence type="predicted"/>
<dbReference type="STRING" id="758803.SAMN05421803_112184"/>
<accession>A0A1M6NZR3</accession>
<protein>
    <submittedName>
        <fullName evidence="3">Uncharacterized protein</fullName>
    </submittedName>
</protein>
<organism evidence="3 4">
    <name type="scientific">Nocardiopsis flavescens</name>
    <dbReference type="NCBI Taxonomy" id="758803"/>
    <lineage>
        <taxon>Bacteria</taxon>
        <taxon>Bacillati</taxon>
        <taxon>Actinomycetota</taxon>
        <taxon>Actinomycetes</taxon>
        <taxon>Streptosporangiales</taxon>
        <taxon>Nocardiopsidaceae</taxon>
        <taxon>Nocardiopsis</taxon>
    </lineage>
</organism>
<keyword evidence="2" id="KW-0472">Membrane</keyword>
<feature type="region of interest" description="Disordered" evidence="1">
    <location>
        <begin position="306"/>
        <end position="330"/>
    </location>
</feature>
<dbReference type="OrthoDB" id="3427298at2"/>
<sequence>MVLTGREWSVSTVRATRGDRALCRLLLLSGIVAVAWLAGVGVAHGETGPGRLVDRVLGSEGVVEEAGRAAGEEVRVTGAAARAATGTLTGTVVPQAAALPENVLDETGVSGALEGTSAGRVVEDTARAVDGTAHGAGRLVGSVASTGRDVVGSADGALRDSELVGGVADLAGSAGALHALDGTVTSTMPVDLPLVGGPDTPAAVGRPAVDRAVGSATEAAERAGRAAPAFELLTPAGVPLDASATAAGGTPDAADTDSGDRIRLIAGGSHGPSGADATGASAPSFPAPGAAGFLTPRAEHLAPRAQRVALPGDPTLVVRDAADDPSFAPD</sequence>
<name>A0A1M6NZR3_9ACTN</name>
<feature type="transmembrane region" description="Helical" evidence="2">
    <location>
        <begin position="21"/>
        <end position="43"/>
    </location>
</feature>
<reference evidence="3 4" key="1">
    <citation type="submission" date="2016-11" db="EMBL/GenBank/DDBJ databases">
        <authorList>
            <person name="Jaros S."/>
            <person name="Januszkiewicz K."/>
            <person name="Wedrychowicz H."/>
        </authorList>
    </citation>
    <scope>NUCLEOTIDE SEQUENCE [LARGE SCALE GENOMIC DNA]</scope>
    <source>
        <strain evidence="3 4">CGMCC 4.5723</strain>
    </source>
</reference>
<keyword evidence="2" id="KW-1133">Transmembrane helix</keyword>
<gene>
    <name evidence="3" type="ORF">SAMN05421803_112184</name>
</gene>
<feature type="compositionally biased region" description="Low complexity" evidence="1">
    <location>
        <begin position="279"/>
        <end position="293"/>
    </location>
</feature>
<dbReference type="EMBL" id="FQZK01000012">
    <property type="protein sequence ID" value="SHK01205.1"/>
    <property type="molecule type" value="Genomic_DNA"/>
</dbReference>
<dbReference type="Proteomes" id="UP000184452">
    <property type="component" value="Unassembled WGS sequence"/>
</dbReference>
<dbReference type="RefSeq" id="WP_073380855.1">
    <property type="nucleotide sequence ID" value="NZ_FQZK01000012.1"/>
</dbReference>
<feature type="region of interest" description="Disordered" evidence="1">
    <location>
        <begin position="264"/>
        <end position="293"/>
    </location>
</feature>
<evidence type="ECO:0000256" key="2">
    <source>
        <dbReference type="SAM" id="Phobius"/>
    </source>
</evidence>
<keyword evidence="2" id="KW-0812">Transmembrane</keyword>